<evidence type="ECO:0000256" key="1">
    <source>
        <dbReference type="SAM" id="Phobius"/>
    </source>
</evidence>
<dbReference type="AlphaFoldDB" id="A0A3B0CCZ8"/>
<organism evidence="2 3">
    <name type="scientific">Ulvibacterium marinum</name>
    <dbReference type="NCBI Taxonomy" id="2419782"/>
    <lineage>
        <taxon>Bacteria</taxon>
        <taxon>Pseudomonadati</taxon>
        <taxon>Bacteroidota</taxon>
        <taxon>Flavobacteriia</taxon>
        <taxon>Flavobacteriales</taxon>
        <taxon>Flavobacteriaceae</taxon>
        <taxon>Ulvibacterium</taxon>
    </lineage>
</organism>
<accession>A0A3B0CCZ8</accession>
<feature type="transmembrane region" description="Helical" evidence="1">
    <location>
        <begin position="38"/>
        <end position="60"/>
    </location>
</feature>
<gene>
    <name evidence="2" type="ORF">D7Z94_01040</name>
</gene>
<proteinExistence type="predicted"/>
<keyword evidence="1" id="KW-1133">Transmembrane helix</keyword>
<reference evidence="2 3" key="1">
    <citation type="submission" date="2018-10" db="EMBL/GenBank/DDBJ databases">
        <title>Ulvibacterium marinum gen. nov., sp. nov., a novel marine bacterium of the family Flavobacteriaceae, isolated from a culture of the green alga Ulva prolifera.</title>
        <authorList>
            <person name="Zhang Z."/>
        </authorList>
    </citation>
    <scope>NUCLEOTIDE SEQUENCE [LARGE SCALE GENOMIC DNA]</scope>
    <source>
        <strain evidence="2 3">CCMM003</strain>
    </source>
</reference>
<keyword evidence="1" id="KW-0472">Membrane</keyword>
<protein>
    <submittedName>
        <fullName evidence="2">Uncharacterized protein</fullName>
    </submittedName>
</protein>
<dbReference type="EMBL" id="RBCJ01000001">
    <property type="protein sequence ID" value="RKN82468.1"/>
    <property type="molecule type" value="Genomic_DNA"/>
</dbReference>
<dbReference type="Proteomes" id="UP000276603">
    <property type="component" value="Unassembled WGS sequence"/>
</dbReference>
<evidence type="ECO:0000313" key="2">
    <source>
        <dbReference type="EMBL" id="RKN82468.1"/>
    </source>
</evidence>
<comment type="caution">
    <text evidence="2">The sequence shown here is derived from an EMBL/GenBank/DDBJ whole genome shotgun (WGS) entry which is preliminary data.</text>
</comment>
<name>A0A3B0CCZ8_9FLAO</name>
<sequence length="69" mass="7991">MARRQVSIPCLPTGRYPLSPPLAGRLRGQFIKSAKIKLFLGVLKIGSNLFNIDFVLFQWIKEYSYHFFT</sequence>
<evidence type="ECO:0000313" key="3">
    <source>
        <dbReference type="Proteomes" id="UP000276603"/>
    </source>
</evidence>
<keyword evidence="3" id="KW-1185">Reference proteome</keyword>
<keyword evidence="1" id="KW-0812">Transmembrane</keyword>